<accession>A0A5N5THE2</accession>
<keyword evidence="2" id="KW-1185">Reference proteome</keyword>
<evidence type="ECO:0000313" key="1">
    <source>
        <dbReference type="EMBL" id="KAB7504320.1"/>
    </source>
</evidence>
<dbReference type="Proteomes" id="UP000326759">
    <property type="component" value="Unassembled WGS sequence"/>
</dbReference>
<proteinExistence type="predicted"/>
<dbReference type="EMBL" id="SEYY01003410">
    <property type="protein sequence ID" value="KAB7504320.1"/>
    <property type="molecule type" value="Genomic_DNA"/>
</dbReference>
<protein>
    <submittedName>
        <fullName evidence="1">Uncharacterized protein</fullName>
    </submittedName>
</protein>
<name>A0A5N5THE2_9CRUS</name>
<organism evidence="1 2">
    <name type="scientific">Armadillidium nasatum</name>
    <dbReference type="NCBI Taxonomy" id="96803"/>
    <lineage>
        <taxon>Eukaryota</taxon>
        <taxon>Metazoa</taxon>
        <taxon>Ecdysozoa</taxon>
        <taxon>Arthropoda</taxon>
        <taxon>Crustacea</taxon>
        <taxon>Multicrustacea</taxon>
        <taxon>Malacostraca</taxon>
        <taxon>Eumalacostraca</taxon>
        <taxon>Peracarida</taxon>
        <taxon>Isopoda</taxon>
        <taxon>Oniscidea</taxon>
        <taxon>Crinocheta</taxon>
        <taxon>Armadillidiidae</taxon>
        <taxon>Armadillidium</taxon>
    </lineage>
</organism>
<evidence type="ECO:0000313" key="2">
    <source>
        <dbReference type="Proteomes" id="UP000326759"/>
    </source>
</evidence>
<reference evidence="1 2" key="1">
    <citation type="journal article" date="2019" name="PLoS Biol.">
        <title>Sex chromosomes control vertical transmission of feminizing Wolbachia symbionts in an isopod.</title>
        <authorList>
            <person name="Becking T."/>
            <person name="Chebbi M.A."/>
            <person name="Giraud I."/>
            <person name="Moumen B."/>
            <person name="Laverre T."/>
            <person name="Caubet Y."/>
            <person name="Peccoud J."/>
            <person name="Gilbert C."/>
            <person name="Cordaux R."/>
        </authorList>
    </citation>
    <scope>NUCLEOTIDE SEQUENCE [LARGE SCALE GENOMIC DNA]</scope>
    <source>
        <strain evidence="1">ANa2</strain>
        <tissue evidence="1">Whole body excluding digestive tract and cuticle</tissue>
    </source>
</reference>
<dbReference type="AlphaFoldDB" id="A0A5N5THE2"/>
<gene>
    <name evidence="1" type="ORF">Anas_11976</name>
</gene>
<comment type="caution">
    <text evidence="1">The sequence shown here is derived from an EMBL/GenBank/DDBJ whole genome shotgun (WGS) entry which is preliminary data.</text>
</comment>
<dbReference type="OrthoDB" id="6394058at2759"/>
<sequence>MHFNKDINLYSYKQWHHLKHLLQGHKIAKTLFKIGFPPFVSKTVNFLIKKQNLTGLPFESMKSTTIISCLALILSQNVPLRALEEPQISDQAYDPRLDNGGYYKGRAIGALGNAADRSARIKALQAKGFLIGDPIGNIVVNRGLGVNGGIGGAALLGPRGINGGLGGNIGVNGGLGINGVIGGNNGGELGNLAGVIIPDIFPEIPEIPFAVLFKVLGRDLGVALLTILDSGVGGIIATEKYPEKGCTYRQISGIVKTIFSDMKIHLQECTSNDDCRGIAKERCGLLPKVPPVGPVCLFS</sequence>